<proteinExistence type="predicted"/>
<feature type="domain" description="BHLH" evidence="6">
    <location>
        <begin position="10"/>
        <end position="65"/>
    </location>
</feature>
<evidence type="ECO:0000256" key="4">
    <source>
        <dbReference type="ARBA" id="ARBA00023242"/>
    </source>
</evidence>
<dbReference type="PROSITE" id="PS50888">
    <property type="entry name" value="BHLH"/>
    <property type="match status" value="1"/>
</dbReference>
<accession>A0ABR0X1K7</accession>
<organism evidence="7 8">
    <name type="scientific">Rehmannia glutinosa</name>
    <name type="common">Chinese foxglove</name>
    <dbReference type="NCBI Taxonomy" id="99300"/>
    <lineage>
        <taxon>Eukaryota</taxon>
        <taxon>Viridiplantae</taxon>
        <taxon>Streptophyta</taxon>
        <taxon>Embryophyta</taxon>
        <taxon>Tracheophyta</taxon>
        <taxon>Spermatophyta</taxon>
        <taxon>Magnoliopsida</taxon>
        <taxon>eudicotyledons</taxon>
        <taxon>Gunneridae</taxon>
        <taxon>Pentapetalae</taxon>
        <taxon>asterids</taxon>
        <taxon>lamiids</taxon>
        <taxon>Lamiales</taxon>
        <taxon>Orobanchaceae</taxon>
        <taxon>Rehmannieae</taxon>
        <taxon>Rehmannia</taxon>
    </lineage>
</organism>
<sequence length="182" mass="20609">MNKMSESSSGSKLDRKTIEKNRRIQMKGLCFKLVSLIPDDHFKPPKDFLSQQDQLEQATGYIKLLRERIEELRRKKTRALMNNDATNNGTKNDVTMEGSKLPILKIRDLNSSLEVVLISGIWKKLRLDQVISIIEEGGAQVVTVSLSNIGDKIFHTIHAQVKVARVGVDISRISERILELIS</sequence>
<dbReference type="PANTHER" id="PTHR13935:SF46">
    <property type="entry name" value="TRANSCRIPTION FACTOR BHLH167-RELATED"/>
    <property type="match status" value="1"/>
</dbReference>
<comment type="subcellular location">
    <subcellularLocation>
        <location evidence="1">Nucleus</location>
    </subcellularLocation>
</comment>
<evidence type="ECO:0000259" key="6">
    <source>
        <dbReference type="PROSITE" id="PS50888"/>
    </source>
</evidence>
<keyword evidence="5" id="KW-0175">Coiled coil</keyword>
<dbReference type="Pfam" id="PF00010">
    <property type="entry name" value="HLH"/>
    <property type="match status" value="1"/>
</dbReference>
<dbReference type="EMBL" id="JABTTQ020000006">
    <property type="protein sequence ID" value="KAK6153309.1"/>
    <property type="molecule type" value="Genomic_DNA"/>
</dbReference>
<evidence type="ECO:0000313" key="7">
    <source>
        <dbReference type="EMBL" id="KAK6153309.1"/>
    </source>
</evidence>
<evidence type="ECO:0000256" key="5">
    <source>
        <dbReference type="SAM" id="Coils"/>
    </source>
</evidence>
<keyword evidence="4" id="KW-0539">Nucleus</keyword>
<name>A0ABR0X1K7_REHGL</name>
<evidence type="ECO:0000256" key="3">
    <source>
        <dbReference type="ARBA" id="ARBA00023163"/>
    </source>
</evidence>
<dbReference type="Gene3D" id="4.10.280.10">
    <property type="entry name" value="Helix-loop-helix DNA-binding domain"/>
    <property type="match status" value="1"/>
</dbReference>
<dbReference type="SUPFAM" id="SSF47459">
    <property type="entry name" value="HLH, helix-loop-helix DNA-binding domain"/>
    <property type="match status" value="1"/>
</dbReference>
<dbReference type="InterPro" id="IPR036638">
    <property type="entry name" value="HLH_DNA-bd_sf"/>
</dbReference>
<dbReference type="Proteomes" id="UP001318860">
    <property type="component" value="Unassembled WGS sequence"/>
</dbReference>
<evidence type="ECO:0000256" key="2">
    <source>
        <dbReference type="ARBA" id="ARBA00023015"/>
    </source>
</evidence>
<keyword evidence="2" id="KW-0805">Transcription regulation</keyword>
<evidence type="ECO:0000313" key="8">
    <source>
        <dbReference type="Proteomes" id="UP001318860"/>
    </source>
</evidence>
<comment type="caution">
    <text evidence="7">The sequence shown here is derived from an EMBL/GenBank/DDBJ whole genome shotgun (WGS) entry which is preliminary data.</text>
</comment>
<dbReference type="InterPro" id="IPR011598">
    <property type="entry name" value="bHLH_dom"/>
</dbReference>
<keyword evidence="8" id="KW-1185">Reference proteome</keyword>
<dbReference type="InterPro" id="IPR015660">
    <property type="entry name" value="MASH1/Ascl1a-like"/>
</dbReference>
<feature type="coiled-coil region" evidence="5">
    <location>
        <begin position="55"/>
        <end position="82"/>
    </location>
</feature>
<gene>
    <name evidence="7" type="ORF">DH2020_012948</name>
</gene>
<dbReference type="PANTHER" id="PTHR13935">
    <property type="entry name" value="ACHAETE-SCUTE TRANSCRIPTION FACTOR-RELATED"/>
    <property type="match status" value="1"/>
</dbReference>
<reference evidence="7 8" key="1">
    <citation type="journal article" date="2021" name="Comput. Struct. Biotechnol. J.">
        <title>De novo genome assembly of the potent medicinal plant Rehmannia glutinosa using nanopore technology.</title>
        <authorList>
            <person name="Ma L."/>
            <person name="Dong C."/>
            <person name="Song C."/>
            <person name="Wang X."/>
            <person name="Zheng X."/>
            <person name="Niu Y."/>
            <person name="Chen S."/>
            <person name="Feng W."/>
        </authorList>
    </citation>
    <scope>NUCLEOTIDE SEQUENCE [LARGE SCALE GENOMIC DNA]</scope>
    <source>
        <strain evidence="7">DH-2019</strain>
    </source>
</reference>
<protein>
    <recommendedName>
        <fullName evidence="6">BHLH domain-containing protein</fullName>
    </recommendedName>
</protein>
<evidence type="ECO:0000256" key="1">
    <source>
        <dbReference type="ARBA" id="ARBA00004123"/>
    </source>
</evidence>
<keyword evidence="3" id="KW-0804">Transcription</keyword>